<feature type="transmembrane region" description="Helical" evidence="10">
    <location>
        <begin position="135"/>
        <end position="157"/>
    </location>
</feature>
<keyword evidence="15" id="KW-1185">Reference proteome</keyword>
<keyword evidence="2" id="KW-0813">Transport</keyword>
<dbReference type="InterPro" id="IPR050794">
    <property type="entry name" value="CPA2_transporter"/>
</dbReference>
<dbReference type="InterPro" id="IPR057290">
    <property type="entry name" value="CHX17_C"/>
</dbReference>
<dbReference type="InterPro" id="IPR038770">
    <property type="entry name" value="Na+/solute_symporter_sf"/>
</dbReference>
<dbReference type="AlphaFoldDB" id="A0AAW1LPL5"/>
<feature type="transmembrane region" description="Helical" evidence="10">
    <location>
        <begin position="44"/>
        <end position="62"/>
    </location>
</feature>
<reference evidence="14" key="1">
    <citation type="submission" date="2024-03" db="EMBL/GenBank/DDBJ databases">
        <title>WGS assembly of Saponaria officinalis var. Norfolk2.</title>
        <authorList>
            <person name="Jenkins J."/>
            <person name="Shu S."/>
            <person name="Grimwood J."/>
            <person name="Barry K."/>
            <person name="Goodstein D."/>
            <person name="Schmutz J."/>
            <person name="Leebens-Mack J."/>
            <person name="Osbourn A."/>
        </authorList>
    </citation>
    <scope>NUCLEOTIDE SEQUENCE [LARGE SCALE GENOMIC DNA]</scope>
    <source>
        <strain evidence="14">JIC</strain>
    </source>
</reference>
<dbReference type="GO" id="GO:0016020">
    <property type="term" value="C:membrane"/>
    <property type="evidence" value="ECO:0007669"/>
    <property type="project" value="UniProtKB-SubCell"/>
</dbReference>
<feature type="transmembrane region" description="Helical" evidence="10">
    <location>
        <begin position="378"/>
        <end position="401"/>
    </location>
</feature>
<keyword evidence="6 10" id="KW-1133">Transmembrane helix</keyword>
<organism evidence="14 15">
    <name type="scientific">Saponaria officinalis</name>
    <name type="common">Common soapwort</name>
    <name type="synonym">Lychnis saponaria</name>
    <dbReference type="NCBI Taxonomy" id="3572"/>
    <lineage>
        <taxon>Eukaryota</taxon>
        <taxon>Viridiplantae</taxon>
        <taxon>Streptophyta</taxon>
        <taxon>Embryophyta</taxon>
        <taxon>Tracheophyta</taxon>
        <taxon>Spermatophyta</taxon>
        <taxon>Magnoliopsida</taxon>
        <taxon>eudicotyledons</taxon>
        <taxon>Gunneridae</taxon>
        <taxon>Pentapetalae</taxon>
        <taxon>Caryophyllales</taxon>
        <taxon>Caryophyllaceae</taxon>
        <taxon>Caryophylleae</taxon>
        <taxon>Saponaria</taxon>
    </lineage>
</organism>
<feature type="transmembrane region" description="Helical" evidence="10">
    <location>
        <begin position="69"/>
        <end position="86"/>
    </location>
</feature>
<dbReference type="InterPro" id="IPR057291">
    <property type="entry name" value="CHX17_2nd"/>
</dbReference>
<dbReference type="GO" id="GO:0015297">
    <property type="term" value="F:antiporter activity"/>
    <property type="evidence" value="ECO:0007669"/>
    <property type="project" value="InterPro"/>
</dbReference>
<evidence type="ECO:0000256" key="2">
    <source>
        <dbReference type="ARBA" id="ARBA00022448"/>
    </source>
</evidence>
<evidence type="ECO:0000313" key="14">
    <source>
        <dbReference type="EMBL" id="KAK9735203.1"/>
    </source>
</evidence>
<proteinExistence type="inferred from homology"/>
<dbReference type="InterPro" id="IPR006153">
    <property type="entry name" value="Cation/H_exchanger_TM"/>
</dbReference>
<accession>A0AAW1LPL5</accession>
<comment type="subcellular location">
    <subcellularLocation>
        <location evidence="1">Membrane</location>
        <topology evidence="1">Multi-pass membrane protein</topology>
    </subcellularLocation>
</comment>
<feature type="transmembrane region" description="Helical" evidence="10">
    <location>
        <begin position="355"/>
        <end position="372"/>
    </location>
</feature>
<evidence type="ECO:0000259" key="11">
    <source>
        <dbReference type="Pfam" id="PF00999"/>
    </source>
</evidence>
<evidence type="ECO:0000256" key="8">
    <source>
        <dbReference type="ARBA" id="ARBA00023136"/>
    </source>
</evidence>
<feature type="transmembrane region" description="Helical" evidence="10">
    <location>
        <begin position="422"/>
        <end position="442"/>
    </location>
</feature>
<dbReference type="GO" id="GO:0006885">
    <property type="term" value="P:regulation of pH"/>
    <property type="evidence" value="ECO:0007669"/>
    <property type="project" value="TreeGrafter"/>
</dbReference>
<feature type="domain" description="Cation/H(+) antiporter C-terminal" evidence="13">
    <location>
        <begin position="637"/>
        <end position="779"/>
    </location>
</feature>
<feature type="domain" description="Cation/H(+) antiporter central" evidence="12">
    <location>
        <begin position="531"/>
        <end position="621"/>
    </location>
</feature>
<gene>
    <name evidence="14" type="ORF">RND81_04G190600</name>
</gene>
<dbReference type="PANTHER" id="PTHR32468:SF23">
    <property type="entry name" value="CATION_H(+) ANTIPORTER 14"/>
    <property type="match status" value="1"/>
</dbReference>
<evidence type="ECO:0000259" key="12">
    <source>
        <dbReference type="Pfam" id="PF23256"/>
    </source>
</evidence>
<feature type="transmembrane region" description="Helical" evidence="10">
    <location>
        <begin position="279"/>
        <end position="307"/>
    </location>
</feature>
<feature type="transmembrane region" description="Helical" evidence="10">
    <location>
        <begin position="106"/>
        <end position="123"/>
    </location>
</feature>
<keyword evidence="7" id="KW-0406">Ion transport</keyword>
<feature type="domain" description="Cation/H+ exchanger transmembrane" evidence="11">
    <location>
        <begin position="51"/>
        <end position="435"/>
    </location>
</feature>
<dbReference type="Pfam" id="PF00999">
    <property type="entry name" value="Na_H_Exchanger"/>
    <property type="match status" value="1"/>
</dbReference>
<evidence type="ECO:0000256" key="1">
    <source>
        <dbReference type="ARBA" id="ARBA00004141"/>
    </source>
</evidence>
<dbReference type="GO" id="GO:0006813">
    <property type="term" value="P:potassium ion transport"/>
    <property type="evidence" value="ECO:0007669"/>
    <property type="project" value="UniProtKB-KW"/>
</dbReference>
<dbReference type="Gene3D" id="3.40.50.12370">
    <property type="match status" value="1"/>
</dbReference>
<comment type="caution">
    <text evidence="14">The sequence shown here is derived from an EMBL/GenBank/DDBJ whole genome shotgun (WGS) entry which is preliminary data.</text>
</comment>
<evidence type="ECO:0000256" key="5">
    <source>
        <dbReference type="ARBA" id="ARBA00022958"/>
    </source>
</evidence>
<feature type="transmembrane region" description="Helical" evidence="10">
    <location>
        <begin position="239"/>
        <end position="267"/>
    </location>
</feature>
<evidence type="ECO:0000256" key="7">
    <source>
        <dbReference type="ARBA" id="ARBA00023065"/>
    </source>
</evidence>
<dbReference type="Pfam" id="PF23256">
    <property type="entry name" value="CHX17_2nd"/>
    <property type="match status" value="1"/>
</dbReference>
<sequence length="828" mass="92287">MAEVVKSSFWKRGIVDDTPLVCQYLDRSVRANKHEPFENTTSMVLFYFIFIFFITRTTHVVLRLLQQNLLFAQIIAGILVGPSFLTRNQAIYDKIFPPGGTVILKTFGYFGIIIHLFGLGVNANTTMIRHVGRKVIIIGLTSYFSGISASVITLHILKKINTNFFDSNHILGLPIVIALNANSAFIVMTSILVELKMINSELGKLVSSVSIVVDICAWFIAGFMTAISKSVENLGKDQAYLIIACILAYYLTIFFILRPIVIYIASLTPEGKPMREGNFFIIITLVLCVSFIGDVIGQSSGLGAFVFGLALPDGPPLGMTLIEKFDTISTSIFLPLFCTLSGLRTDFHSLSKVSSIYFGMILVMGYLGKFLGTLMSSFLVGNISLNTAISLSLLLCCKGYVELSAYGMFKDSKLLTDELFTLAILTMLVVTGISVPLVKYIYDPSSKYVSTRRQSILNSGYRGVIKILVCVYKEDNVASIIHLLQVAKPRKESPLCVFVLQLYELIGSKQAILAPYDHEDKKALTRTNSNHVVTAFKLLQKETHDDLRTQHFTSVAPYPSMHNDICSLAFERGVNVIILPFHQNEGFDKTAGECANIRNVNRRVLRKAPCSVGILIDKKGGIISQGNRTINVQPFYSIVVLFLGGGDDHEALAYSRRLVEDSNVNLTVMRIKSSFRINDESDAAEAVDEFIINDFLGTTKNKPNVEYRETNVVDGVGTIEIIRSIEEHVDLVLVGRNHNPQLPAISGLMDWSKWPELGAIGAMLTTWDFQFSILVIQQQQQIEEKFVCRRQNSTNSLVSVADDHLSFRDEHSLRMEGRPFQYFKFSQG</sequence>
<evidence type="ECO:0000256" key="3">
    <source>
        <dbReference type="ARBA" id="ARBA00022538"/>
    </source>
</evidence>
<dbReference type="GO" id="GO:0012505">
    <property type="term" value="C:endomembrane system"/>
    <property type="evidence" value="ECO:0007669"/>
    <property type="project" value="TreeGrafter"/>
</dbReference>
<evidence type="ECO:0008006" key="16">
    <source>
        <dbReference type="Google" id="ProtNLM"/>
    </source>
</evidence>
<dbReference type="Gene3D" id="1.20.1530.20">
    <property type="match status" value="1"/>
</dbReference>
<evidence type="ECO:0000256" key="9">
    <source>
        <dbReference type="ARBA" id="ARBA00038341"/>
    </source>
</evidence>
<feature type="transmembrane region" description="Helical" evidence="10">
    <location>
        <begin position="169"/>
        <end position="193"/>
    </location>
</feature>
<dbReference type="EMBL" id="JBDFQZ010000004">
    <property type="protein sequence ID" value="KAK9735203.1"/>
    <property type="molecule type" value="Genomic_DNA"/>
</dbReference>
<dbReference type="GO" id="GO:1902600">
    <property type="term" value="P:proton transmembrane transport"/>
    <property type="evidence" value="ECO:0007669"/>
    <property type="project" value="InterPro"/>
</dbReference>
<name>A0AAW1LPL5_SAPOF</name>
<keyword evidence="5" id="KW-0630">Potassium</keyword>
<protein>
    <recommendedName>
        <fullName evidence="16">Cation/H+ exchanger domain-containing protein</fullName>
    </recommendedName>
</protein>
<dbReference type="Pfam" id="PF23259">
    <property type="entry name" value="CHX17_C"/>
    <property type="match status" value="1"/>
</dbReference>
<evidence type="ECO:0000256" key="10">
    <source>
        <dbReference type="SAM" id="Phobius"/>
    </source>
</evidence>
<keyword evidence="8 10" id="KW-0472">Membrane</keyword>
<dbReference type="PANTHER" id="PTHR32468">
    <property type="entry name" value="CATION/H + ANTIPORTER"/>
    <property type="match status" value="1"/>
</dbReference>
<feature type="transmembrane region" description="Helical" evidence="10">
    <location>
        <begin position="205"/>
        <end position="227"/>
    </location>
</feature>
<comment type="similarity">
    <text evidence="9">Belongs to the monovalent cation:proton antiporter 2 (CPA2) transporter (TC 2.A.37) family. CHX (TC 2.A.37.4) subfamily.</text>
</comment>
<dbReference type="Proteomes" id="UP001443914">
    <property type="component" value="Unassembled WGS sequence"/>
</dbReference>
<keyword evidence="4 10" id="KW-0812">Transmembrane</keyword>
<evidence type="ECO:0000313" key="15">
    <source>
        <dbReference type="Proteomes" id="UP001443914"/>
    </source>
</evidence>
<evidence type="ECO:0000259" key="13">
    <source>
        <dbReference type="Pfam" id="PF23259"/>
    </source>
</evidence>
<evidence type="ECO:0000256" key="6">
    <source>
        <dbReference type="ARBA" id="ARBA00022989"/>
    </source>
</evidence>
<evidence type="ECO:0000256" key="4">
    <source>
        <dbReference type="ARBA" id="ARBA00022692"/>
    </source>
</evidence>
<keyword evidence="3" id="KW-0633">Potassium transport</keyword>